<evidence type="ECO:0000313" key="3">
    <source>
        <dbReference type="Proteomes" id="UP001595841"/>
    </source>
</evidence>
<dbReference type="SMART" id="SM00635">
    <property type="entry name" value="BID_2"/>
    <property type="match status" value="1"/>
</dbReference>
<accession>A0ABV8PQS6</accession>
<dbReference type="InterPro" id="IPR000601">
    <property type="entry name" value="PKD_dom"/>
</dbReference>
<dbReference type="Gene3D" id="2.60.40.1080">
    <property type="match status" value="1"/>
</dbReference>
<comment type="caution">
    <text evidence="2">The sequence shown here is derived from an EMBL/GenBank/DDBJ whole genome shotgun (WGS) entry which is preliminary data.</text>
</comment>
<dbReference type="SUPFAM" id="SSF49373">
    <property type="entry name" value="Invasin/intimin cell-adhesion fragments"/>
    <property type="match status" value="1"/>
</dbReference>
<evidence type="ECO:0000313" key="2">
    <source>
        <dbReference type="EMBL" id="MFC4221436.1"/>
    </source>
</evidence>
<name>A0ABV8PQS6_9FLAO</name>
<keyword evidence="3" id="KW-1185">Reference proteome</keyword>
<organism evidence="2 3">
    <name type="scientific">Flagellimonas marina</name>
    <dbReference type="NCBI Taxonomy" id="1775168"/>
    <lineage>
        <taxon>Bacteria</taxon>
        <taxon>Pseudomonadati</taxon>
        <taxon>Bacteroidota</taxon>
        <taxon>Flavobacteriia</taxon>
        <taxon>Flavobacteriales</taxon>
        <taxon>Flavobacteriaceae</taxon>
        <taxon>Flagellimonas</taxon>
    </lineage>
</organism>
<dbReference type="InterPro" id="IPR005046">
    <property type="entry name" value="DUF285"/>
</dbReference>
<evidence type="ECO:0000259" key="1">
    <source>
        <dbReference type="PROSITE" id="PS50093"/>
    </source>
</evidence>
<dbReference type="InterPro" id="IPR013783">
    <property type="entry name" value="Ig-like_fold"/>
</dbReference>
<dbReference type="InterPro" id="IPR008964">
    <property type="entry name" value="Invasin/intimin_cell_adhesion"/>
</dbReference>
<dbReference type="PROSITE" id="PS51257">
    <property type="entry name" value="PROKAR_LIPOPROTEIN"/>
    <property type="match status" value="1"/>
</dbReference>
<protein>
    <submittedName>
        <fullName evidence="2">BspA family leucine-rich repeat surface protein</fullName>
    </submittedName>
</protein>
<dbReference type="Pfam" id="PF02368">
    <property type="entry name" value="Big_2"/>
    <property type="match status" value="1"/>
</dbReference>
<proteinExistence type="predicted"/>
<reference evidence="3" key="1">
    <citation type="journal article" date="2019" name="Int. J. Syst. Evol. Microbiol.">
        <title>The Global Catalogue of Microorganisms (GCM) 10K type strain sequencing project: providing services to taxonomists for standard genome sequencing and annotation.</title>
        <authorList>
            <consortium name="The Broad Institute Genomics Platform"/>
            <consortium name="The Broad Institute Genome Sequencing Center for Infectious Disease"/>
            <person name="Wu L."/>
            <person name="Ma J."/>
        </authorList>
    </citation>
    <scope>NUCLEOTIDE SEQUENCE [LARGE SCALE GENOMIC DNA]</scope>
    <source>
        <strain evidence="3">CGMCC 1.15774</strain>
    </source>
</reference>
<dbReference type="InterPro" id="IPR003343">
    <property type="entry name" value="Big_2"/>
</dbReference>
<dbReference type="InterPro" id="IPR011889">
    <property type="entry name" value="Liste_lipo_26"/>
</dbReference>
<dbReference type="EMBL" id="JBHSCL010000009">
    <property type="protein sequence ID" value="MFC4221436.1"/>
    <property type="molecule type" value="Genomic_DNA"/>
</dbReference>
<dbReference type="Proteomes" id="UP001595841">
    <property type="component" value="Unassembled WGS sequence"/>
</dbReference>
<dbReference type="Pfam" id="PF03382">
    <property type="entry name" value="DUF285"/>
    <property type="match status" value="1"/>
</dbReference>
<dbReference type="Gene3D" id="2.60.40.2340">
    <property type="match status" value="1"/>
</dbReference>
<feature type="domain" description="PKD" evidence="1">
    <location>
        <begin position="239"/>
        <end position="271"/>
    </location>
</feature>
<sequence>MRFIYSLSKVLLLFLTLLSCDKGETVDEEIEVSSIEVNTESSKLQKDETIQLSIKVIPANATNKEIVWSSSDETIAEVNTTGLVTGLRMGDVQITAKSTSNPSIIQTVSLEVLGESTNQIISIAIDGKEATLISDNTFGVQVPNGTDLTTLNPTIVHNGQTISPSIDAENDYSQPVSYTVTSETGVSQDWILKVIAVEDKPMSLGFITKWTTTNPGISDDHTIEIPTYPVELFDYGYDYTVDWGDGTVEENVSENAQHPYEIPGTYYVTITGAFPRIFFNEPHYYGTETDSKKMVLINQWGNIQWKDFSGAFKGCMELDVVATDLPDFSNAGKADEMFRYCKKLVGNSSFEDWDVSTISSASFMFAECDVFNQNIGGWDVSNMKRMIGFFENAFEFNQDIGDWDLSNAELISSMFNGARAFNQDIGNWSFPLITDLSIMFQGADSFNQDISNWDVSNVEDFSSMFNLAIAFNQPIGKWDMSRAKDAGAMFQAASSFTEDITMWNVSNLENMGAMFANNPTFNQDISGWDVSNVTEMGGVFFNNNVFDQDISNWDTSNVTRMYGMFENATSFDWSLGNWNVSKVQDMEAMFKGSGLSKESYDATLIAWNNLPSLQIGVEFDGGNSQYCSSEAARQNLIDSYGWNITDGGKDCN</sequence>
<dbReference type="Gene3D" id="2.60.40.10">
    <property type="entry name" value="Immunoglobulins"/>
    <property type="match status" value="1"/>
</dbReference>
<dbReference type="CDD" id="cd00146">
    <property type="entry name" value="PKD"/>
    <property type="match status" value="1"/>
</dbReference>
<dbReference type="NCBIfam" id="TIGR02167">
    <property type="entry name" value="Liste_lipo_26"/>
    <property type="match status" value="3"/>
</dbReference>
<dbReference type="RefSeq" id="WP_379766148.1">
    <property type="nucleotide sequence ID" value="NZ_JBHSCL010000009.1"/>
</dbReference>
<gene>
    <name evidence="2" type="ORF">ACFOWS_14890</name>
</gene>
<dbReference type="PROSITE" id="PS50093">
    <property type="entry name" value="PKD"/>
    <property type="match status" value="1"/>
</dbReference>